<proteinExistence type="predicted"/>
<keyword evidence="2" id="KW-1185">Reference proteome</keyword>
<protein>
    <submittedName>
        <fullName evidence="1">Uncharacterized protein</fullName>
    </submittedName>
</protein>
<reference evidence="2" key="1">
    <citation type="submission" date="2010-08" db="EMBL/GenBank/DDBJ databases">
        <authorList>
            <consortium name="Caenorhabditis japonica Sequencing Consortium"/>
            <person name="Wilson R.K."/>
        </authorList>
    </citation>
    <scope>NUCLEOTIDE SEQUENCE [LARGE SCALE GENOMIC DNA]</scope>
    <source>
        <strain evidence="2">DF5081</strain>
    </source>
</reference>
<accession>A0A8R1EHX1</accession>
<name>A0A8R1EHX1_CAEJA</name>
<evidence type="ECO:0000313" key="1">
    <source>
        <dbReference type="EnsemblMetazoa" id="CJA35405.1"/>
    </source>
</evidence>
<organism evidence="1 2">
    <name type="scientific">Caenorhabditis japonica</name>
    <dbReference type="NCBI Taxonomy" id="281687"/>
    <lineage>
        <taxon>Eukaryota</taxon>
        <taxon>Metazoa</taxon>
        <taxon>Ecdysozoa</taxon>
        <taxon>Nematoda</taxon>
        <taxon>Chromadorea</taxon>
        <taxon>Rhabditida</taxon>
        <taxon>Rhabditina</taxon>
        <taxon>Rhabditomorpha</taxon>
        <taxon>Rhabditoidea</taxon>
        <taxon>Rhabditidae</taxon>
        <taxon>Peloderinae</taxon>
        <taxon>Caenorhabditis</taxon>
    </lineage>
</organism>
<sequence length="78" mass="8813">MVFVSRIVKNCALFKFCSRYDSNTETIHASTVCIYRISPMKTPKFEVAGAQNMNKLAVQKSQLKKKLNPKKLCSVLAD</sequence>
<dbReference type="AlphaFoldDB" id="A0A8R1EHX1"/>
<dbReference type="EnsemblMetazoa" id="CJA35405.1">
    <property type="protein sequence ID" value="CJA35405.1"/>
    <property type="gene ID" value="WBGene00211252"/>
</dbReference>
<evidence type="ECO:0000313" key="2">
    <source>
        <dbReference type="Proteomes" id="UP000005237"/>
    </source>
</evidence>
<reference evidence="1" key="2">
    <citation type="submission" date="2022-06" db="UniProtKB">
        <authorList>
            <consortium name="EnsemblMetazoa"/>
        </authorList>
    </citation>
    <scope>IDENTIFICATION</scope>
    <source>
        <strain evidence="1">DF5081</strain>
    </source>
</reference>
<dbReference type="Proteomes" id="UP000005237">
    <property type="component" value="Unassembled WGS sequence"/>
</dbReference>